<feature type="compositionally biased region" description="Basic and acidic residues" evidence="1">
    <location>
        <begin position="80"/>
        <end position="89"/>
    </location>
</feature>
<evidence type="ECO:0000313" key="2">
    <source>
        <dbReference type="EMBL" id="KAK9909303.1"/>
    </source>
</evidence>
<evidence type="ECO:0000256" key="1">
    <source>
        <dbReference type="SAM" id="MobiDB-lite"/>
    </source>
</evidence>
<dbReference type="EMBL" id="JALJOT010000006">
    <property type="protein sequence ID" value="KAK9909303.1"/>
    <property type="molecule type" value="Genomic_DNA"/>
</dbReference>
<evidence type="ECO:0000313" key="3">
    <source>
        <dbReference type="Proteomes" id="UP001491310"/>
    </source>
</evidence>
<dbReference type="Proteomes" id="UP001491310">
    <property type="component" value="Unassembled WGS sequence"/>
</dbReference>
<feature type="region of interest" description="Disordered" evidence="1">
    <location>
        <begin position="1"/>
        <end position="38"/>
    </location>
</feature>
<comment type="caution">
    <text evidence="2">The sequence shown here is derived from an EMBL/GenBank/DDBJ whole genome shotgun (WGS) entry which is preliminary data.</text>
</comment>
<name>A0ABR2YQI9_9CHLO</name>
<reference evidence="2 3" key="1">
    <citation type="journal article" date="2024" name="Nat. Commun.">
        <title>Phylogenomics reveals the evolutionary origins of lichenization in chlorophyte algae.</title>
        <authorList>
            <person name="Puginier C."/>
            <person name="Libourel C."/>
            <person name="Otte J."/>
            <person name="Skaloud P."/>
            <person name="Haon M."/>
            <person name="Grisel S."/>
            <person name="Petersen M."/>
            <person name="Berrin J.G."/>
            <person name="Delaux P.M."/>
            <person name="Dal Grande F."/>
            <person name="Keller J."/>
        </authorList>
    </citation>
    <scope>NUCLEOTIDE SEQUENCE [LARGE SCALE GENOMIC DNA]</scope>
    <source>
        <strain evidence="2 3">SAG 216-7</strain>
    </source>
</reference>
<keyword evidence="3" id="KW-1185">Reference proteome</keyword>
<accession>A0ABR2YQI9</accession>
<gene>
    <name evidence="2" type="ORF">WJX75_000201</name>
</gene>
<protein>
    <submittedName>
        <fullName evidence="2">Uncharacterized protein</fullName>
    </submittedName>
</protein>
<feature type="region of interest" description="Disordered" evidence="1">
    <location>
        <begin position="54"/>
        <end position="89"/>
    </location>
</feature>
<sequence>MVRRLLASSNGRESLRSSWGHPAFGGPVSGKQAASSSTARHLFPATVVEVAGRKRNRALESSPAEQQVYDMSAMRARRPGNLERSEDRLRDDLENMAGTPRSHVSDTELTGSGPLCDIPAASNLRATPDNNRAEVCGAEAEEDCPDSVTKTLAWAEAQSERGSGLHCNPVFADALHRSQQEVHSLLDKEAVRCIFIQDNPTFDSLRTSLGLPPSQLASASQHTEHQLALKDHNGEAKQRAAYAMLGRLDVPADAAAGLQRKPSDSEQPSSGDRAAAAGREVYILAAADAVEGALNSHRAAEQDAAKAELEGARSQSVFNSSLSFLGKDYAPLENSLSARGPSPDTAPDTGEVQSKRAEGVTLSLDWRPANAPLTRVCEAEWSPAAAAFQGQTSTVDVSQAGSAATQTSITDGMVNTAAPSSKWSWLTRWGCFAPAVQP</sequence>
<proteinExistence type="predicted"/>
<feature type="region of interest" description="Disordered" evidence="1">
    <location>
        <begin position="334"/>
        <end position="357"/>
    </location>
</feature>
<organism evidence="2 3">
    <name type="scientific">Coccomyxa subellipsoidea</name>
    <dbReference type="NCBI Taxonomy" id="248742"/>
    <lineage>
        <taxon>Eukaryota</taxon>
        <taxon>Viridiplantae</taxon>
        <taxon>Chlorophyta</taxon>
        <taxon>core chlorophytes</taxon>
        <taxon>Trebouxiophyceae</taxon>
        <taxon>Trebouxiophyceae incertae sedis</taxon>
        <taxon>Coccomyxaceae</taxon>
        <taxon>Coccomyxa</taxon>
    </lineage>
</organism>